<evidence type="ECO:0000259" key="1">
    <source>
        <dbReference type="Pfam" id="PF04149"/>
    </source>
</evidence>
<gene>
    <name evidence="2" type="ORF">F7R91_05565</name>
</gene>
<dbReference type="RefSeq" id="WP_150945079.1">
    <property type="nucleotide sequence ID" value="NZ_VZRB01000003.1"/>
</dbReference>
<sequence length="64" mass="7116">MPETEDGPLIWKTSTYTDSGSCVEWARPGFGALVRDTKCRQRATVPVSAPAWQEFVNWAKDATV</sequence>
<organism evidence="2 3">
    <name type="scientific">Streptomyces luteolifulvus</name>
    <dbReference type="NCBI Taxonomy" id="2615112"/>
    <lineage>
        <taxon>Bacteria</taxon>
        <taxon>Bacillati</taxon>
        <taxon>Actinomycetota</taxon>
        <taxon>Actinomycetes</taxon>
        <taxon>Kitasatosporales</taxon>
        <taxon>Streptomycetaceae</taxon>
        <taxon>Streptomyces</taxon>
    </lineage>
</organism>
<keyword evidence="3" id="KW-1185">Reference proteome</keyword>
<evidence type="ECO:0000313" key="2">
    <source>
        <dbReference type="EMBL" id="KAB1149226.1"/>
    </source>
</evidence>
<accession>A0A6H9V9B3</accession>
<evidence type="ECO:0000313" key="3">
    <source>
        <dbReference type="Proteomes" id="UP000442707"/>
    </source>
</evidence>
<dbReference type="Proteomes" id="UP000442707">
    <property type="component" value="Unassembled WGS sequence"/>
</dbReference>
<dbReference type="EMBL" id="VZRB01000003">
    <property type="protein sequence ID" value="KAB1149226.1"/>
    <property type="molecule type" value="Genomic_DNA"/>
</dbReference>
<dbReference type="Pfam" id="PF04149">
    <property type="entry name" value="DUF397"/>
    <property type="match status" value="1"/>
</dbReference>
<reference evidence="2 3" key="1">
    <citation type="submission" date="2019-09" db="EMBL/GenBank/DDBJ databases">
        <title>Screening of Novel Bioactive Compounds from Soil-Associated.</title>
        <authorList>
            <person name="Zhao S."/>
        </authorList>
    </citation>
    <scope>NUCLEOTIDE SEQUENCE [LARGE SCALE GENOMIC DNA]</scope>
    <source>
        <strain evidence="2 3">HIT-DPA4</strain>
    </source>
</reference>
<dbReference type="AlphaFoldDB" id="A0A6H9V9B3"/>
<proteinExistence type="predicted"/>
<feature type="domain" description="DUF397" evidence="1">
    <location>
        <begin position="11"/>
        <end position="60"/>
    </location>
</feature>
<name>A0A6H9V9B3_9ACTN</name>
<protein>
    <submittedName>
        <fullName evidence="2">DUF397 domain-containing protein</fullName>
    </submittedName>
</protein>
<dbReference type="InterPro" id="IPR007278">
    <property type="entry name" value="DUF397"/>
</dbReference>
<comment type="caution">
    <text evidence="2">The sequence shown here is derived from an EMBL/GenBank/DDBJ whole genome shotgun (WGS) entry which is preliminary data.</text>
</comment>